<dbReference type="OrthoDB" id="3256413at2759"/>
<feature type="domain" description="F-box" evidence="1">
    <location>
        <begin position="4"/>
        <end position="55"/>
    </location>
</feature>
<dbReference type="EMBL" id="DS268444">
    <property type="protein sequence ID" value="EFP01711.1"/>
    <property type="molecule type" value="Genomic_DNA"/>
</dbReference>
<dbReference type="Proteomes" id="UP000008281">
    <property type="component" value="Unassembled WGS sequence"/>
</dbReference>
<dbReference type="SMART" id="SM00256">
    <property type="entry name" value="FBOX"/>
    <property type="match status" value="2"/>
</dbReference>
<dbReference type="InterPro" id="IPR001810">
    <property type="entry name" value="F-box_dom"/>
</dbReference>
<sequence>MTANNLLTDLPQELSTQIFNECDFLSILSLRKVCHATREFIDDLKPISDFPFITLVINKNWLGLRLKNGVKHHEVFYVKYQKHEKGCVMTWSTEYGEGQGKKKLLDGCNFMELFLNEFNLVMKFHPHFKGFDLQVFTDTMAPEILKAFKKIKVEYLKLGVWNPEIASQMLPFFDPTTLNILQICSHRVDAELEKSFIDLTEIAKLDHWKTVKSLDIDTFYVVYDIPGFLHFTEVAISWQRISYEMIFNLMETMVQAHSLRYLLIKSDNIENDERLIQTFGEPFVEQVTSEHRRDIWYFRIPESEEILEFVISTKVMSLIDFPSVVLHKVLNELDLFSILTLRKVSHGLRSFIDDSTLLRNSNFPPKIRLELNEEFILLELGTKTIQYEKHQCQVLWKKDSEDWSRGKSKMFEDENFEELFLKDFEIVLKLNNSRKMECFELGIQDIDSKIDIFSSEFKAKEVILKVSEPDQVLKFLPFFDAGTLEKLVLMEAEMQEEEDEEHEERFDSTRISKLPQWKHAKNIEVQGLNVAPKIEDFLHFSTVKVYFESVPYQEIVLLKEKFATSSTLTRFKIFFDYITDDEQLQVALGESFKELDDGLHGQERWFFGISNCPEIVELVITTMGSIVYSRVDRDSVPGGAVIRG</sequence>
<dbReference type="CDD" id="cd22150">
    <property type="entry name" value="F-box_CeFBXA-like"/>
    <property type="match status" value="1"/>
</dbReference>
<feature type="domain" description="F-box" evidence="1">
    <location>
        <begin position="315"/>
        <end position="361"/>
    </location>
</feature>
<evidence type="ECO:0000313" key="2">
    <source>
        <dbReference type="EMBL" id="EFP01711.1"/>
    </source>
</evidence>
<dbReference type="PANTHER" id="PTHR23014:SF1">
    <property type="entry name" value="DUF38 DOMAIN-CONTAINING PROTEIN-RELATED"/>
    <property type="match status" value="1"/>
</dbReference>
<dbReference type="OMA" id="CHATREF"/>
<dbReference type="SUPFAM" id="SSF81383">
    <property type="entry name" value="F-box domain"/>
    <property type="match status" value="1"/>
</dbReference>
<proteinExistence type="predicted"/>
<dbReference type="InterPro" id="IPR002900">
    <property type="entry name" value="DUF38/FTH_CAE_spp"/>
</dbReference>
<dbReference type="Pfam" id="PF01827">
    <property type="entry name" value="FTH"/>
    <property type="match status" value="2"/>
</dbReference>
<dbReference type="FunCoup" id="E3MGY2">
    <property type="interactions" value="1561"/>
</dbReference>
<dbReference type="InParanoid" id="E3MGY2"/>
<dbReference type="AlphaFoldDB" id="E3MGY2"/>
<evidence type="ECO:0000259" key="1">
    <source>
        <dbReference type="PROSITE" id="PS50181"/>
    </source>
</evidence>
<reference evidence="2" key="1">
    <citation type="submission" date="2007-07" db="EMBL/GenBank/DDBJ databases">
        <title>PCAP assembly of the Caenorhabditis remanei genome.</title>
        <authorList>
            <consortium name="The Caenorhabditis remanei Sequencing Consortium"/>
            <person name="Wilson R.K."/>
        </authorList>
    </citation>
    <scope>NUCLEOTIDE SEQUENCE [LARGE SCALE GENOMIC DNA]</scope>
    <source>
        <strain evidence="2">PB4641</strain>
    </source>
</reference>
<dbReference type="HOGENOM" id="CLU_425298_0_0_1"/>
<keyword evidence="3" id="KW-1185">Reference proteome</keyword>
<evidence type="ECO:0000313" key="3">
    <source>
        <dbReference type="Proteomes" id="UP000008281"/>
    </source>
</evidence>
<dbReference type="Pfam" id="PF00646">
    <property type="entry name" value="F-box"/>
    <property type="match status" value="2"/>
</dbReference>
<gene>
    <name evidence="2" type="ORF">CRE_23337</name>
</gene>
<dbReference type="InterPro" id="IPR036047">
    <property type="entry name" value="F-box-like_dom_sf"/>
</dbReference>
<organism evidence="3">
    <name type="scientific">Caenorhabditis remanei</name>
    <name type="common">Caenorhabditis vulgaris</name>
    <dbReference type="NCBI Taxonomy" id="31234"/>
    <lineage>
        <taxon>Eukaryota</taxon>
        <taxon>Metazoa</taxon>
        <taxon>Ecdysozoa</taxon>
        <taxon>Nematoda</taxon>
        <taxon>Chromadorea</taxon>
        <taxon>Rhabditida</taxon>
        <taxon>Rhabditina</taxon>
        <taxon>Rhabditomorpha</taxon>
        <taxon>Rhabditoidea</taxon>
        <taxon>Rhabditidae</taxon>
        <taxon>Peloderinae</taxon>
        <taxon>Caenorhabditis</taxon>
    </lineage>
</organism>
<dbReference type="PANTHER" id="PTHR23014">
    <property type="entry name" value="F-BOX A PROTEIN"/>
    <property type="match status" value="1"/>
</dbReference>
<accession>E3MGY2</accession>
<dbReference type="PROSITE" id="PS50181">
    <property type="entry name" value="FBOX"/>
    <property type="match status" value="2"/>
</dbReference>
<protein>
    <recommendedName>
        <fullName evidence="1">F-box domain-containing protein</fullName>
    </recommendedName>
</protein>
<name>E3MGY2_CAERE</name>